<dbReference type="AlphaFoldDB" id="A0A0F9Z7R4"/>
<evidence type="ECO:0000313" key="2">
    <source>
        <dbReference type="Proteomes" id="UP000034112"/>
    </source>
</evidence>
<comment type="caution">
    <text evidence="1">The sequence shown here is derived from an EMBL/GenBank/DDBJ whole genome shotgun (WGS) entry which is preliminary data.</text>
</comment>
<accession>A0A0F9Z7R4</accession>
<gene>
    <name evidence="1" type="ORF">THAR02_11247</name>
</gene>
<feature type="non-terminal residue" evidence="1">
    <location>
        <position position="58"/>
    </location>
</feature>
<evidence type="ECO:0000313" key="1">
    <source>
        <dbReference type="EMBL" id="KKO96646.1"/>
    </source>
</evidence>
<dbReference type="EMBL" id="JOKZ01000787">
    <property type="protein sequence ID" value="KKO96646.1"/>
    <property type="molecule type" value="Genomic_DNA"/>
</dbReference>
<dbReference type="Proteomes" id="UP000034112">
    <property type="component" value="Unassembled WGS sequence"/>
</dbReference>
<sequence length="58" mass="6510">MEAIKINTSLLTMDSNSTVASTDLHSTTNNIKNKKRRLPMALFHSSCKSWKRLAARSC</sequence>
<reference evidence="2" key="1">
    <citation type="journal article" date="2015" name="Genome Announc.">
        <title>Draft whole-genome sequence of the biocontrol agent Trichoderma harzianum T6776.</title>
        <authorList>
            <person name="Baroncelli R."/>
            <person name="Piaggeschi G."/>
            <person name="Fiorini L."/>
            <person name="Bertolini E."/>
            <person name="Zapparata A."/>
            <person name="Pe M.E."/>
            <person name="Sarrocco S."/>
            <person name="Vannacci G."/>
        </authorList>
    </citation>
    <scope>NUCLEOTIDE SEQUENCE [LARGE SCALE GENOMIC DNA]</scope>
    <source>
        <strain evidence="2">T6776</strain>
    </source>
</reference>
<proteinExistence type="predicted"/>
<protein>
    <submittedName>
        <fullName evidence="1">Uncharacterized protein</fullName>
    </submittedName>
</protein>
<name>A0A0F9Z7R4_TRIHA</name>
<organism evidence="1 2">
    <name type="scientific">Trichoderma harzianum</name>
    <name type="common">Hypocrea lixii</name>
    <dbReference type="NCBI Taxonomy" id="5544"/>
    <lineage>
        <taxon>Eukaryota</taxon>
        <taxon>Fungi</taxon>
        <taxon>Dikarya</taxon>
        <taxon>Ascomycota</taxon>
        <taxon>Pezizomycotina</taxon>
        <taxon>Sordariomycetes</taxon>
        <taxon>Hypocreomycetidae</taxon>
        <taxon>Hypocreales</taxon>
        <taxon>Hypocreaceae</taxon>
        <taxon>Trichoderma</taxon>
    </lineage>
</organism>